<organism evidence="1 2">
    <name type="scientific">Dyella choica</name>
    <dbReference type="NCBI Taxonomy" id="1927959"/>
    <lineage>
        <taxon>Bacteria</taxon>
        <taxon>Pseudomonadati</taxon>
        <taxon>Pseudomonadota</taxon>
        <taxon>Gammaproteobacteria</taxon>
        <taxon>Lysobacterales</taxon>
        <taxon>Rhodanobacteraceae</taxon>
        <taxon>Dyella</taxon>
    </lineage>
</organism>
<dbReference type="Proteomes" id="UP000274358">
    <property type="component" value="Unassembled WGS sequence"/>
</dbReference>
<proteinExistence type="predicted"/>
<dbReference type="OrthoDB" id="8263756at2"/>
<reference evidence="1 2" key="1">
    <citation type="submission" date="2018-12" db="EMBL/GenBank/DDBJ databases">
        <title>Dyella dinghuensis sp. nov. DHOA06 and Dyella choica sp. nov. 4M-K27, isolated from forest soil.</title>
        <authorList>
            <person name="Qiu L.-H."/>
            <person name="Gao Z.-H."/>
        </authorList>
    </citation>
    <scope>NUCLEOTIDE SEQUENCE [LARGE SCALE GENOMIC DNA]</scope>
    <source>
        <strain evidence="1 2">4M-K27</strain>
    </source>
</reference>
<protein>
    <submittedName>
        <fullName evidence="1">Uncharacterized protein</fullName>
    </submittedName>
</protein>
<dbReference type="EMBL" id="RYYV01000001">
    <property type="protein sequence ID" value="RUL79954.1"/>
    <property type="molecule type" value="Genomic_DNA"/>
</dbReference>
<evidence type="ECO:0000313" key="2">
    <source>
        <dbReference type="Proteomes" id="UP000274358"/>
    </source>
</evidence>
<comment type="caution">
    <text evidence="1">The sequence shown here is derived from an EMBL/GenBank/DDBJ whole genome shotgun (WGS) entry which is preliminary data.</text>
</comment>
<sequence length="549" mass="59973">MRTEFENRNKAKFPSVSTWVLRLMCVVCIVYGSAHANEVWLSPLDPVARAAHNWNASEDYMDLFRADSEWKTVAANLRVFKIGPGFVQQGRDEDLQRIFSELKRRNIKLALEIGMATRSEHCQERTEAYGEPGLVEGLLQRVKRLGGEPSYIAMDEPLYYGHEYQGGDACRLSVRQVAADVAPNVKLAKRIFPNVKIGDIEVVYASKAFLQATEEWVDAYREAVGFNLEFLHADVSWSPAGMANLPLLSSFVRKSRRISFGIIYNGGNTDGQTDQSWARAAADHFTYIESGLGVIPDQAVFQTWVALPSHNLPEATAGTLTNLVLEYLRPRSVMTLMRNGTTLSGRLSDSAGAAISGAPISIADIGAMTGETMPTRNLSSTAFKNARAALFAVRANKELQCTCSGPVTANIGKVTYYENAQAGGGRTNVHEIPGGKIAVDASGTVYNNSAKFPVTPGAAFTLEVPYEARINVEHSAYVAVLFVDDAGHEVGRRFLYLESIKTPIGTVRTRSDGSFSFGINQTVLASGPQMFSADFPGDDRLRSATAMIQ</sequence>
<dbReference type="RefSeq" id="WP_126683005.1">
    <property type="nucleotide sequence ID" value="NZ_RYYV01000001.1"/>
</dbReference>
<keyword evidence="2" id="KW-1185">Reference proteome</keyword>
<evidence type="ECO:0000313" key="1">
    <source>
        <dbReference type="EMBL" id="RUL79954.1"/>
    </source>
</evidence>
<dbReference type="AlphaFoldDB" id="A0A3S0WYU1"/>
<gene>
    <name evidence="1" type="ORF">EKH80_01815</name>
</gene>
<accession>A0A3S0WYU1</accession>
<name>A0A3S0WYU1_9GAMM</name>